<dbReference type="GO" id="GO:0005615">
    <property type="term" value="C:extracellular space"/>
    <property type="evidence" value="ECO:0007669"/>
    <property type="project" value="TreeGrafter"/>
</dbReference>
<dbReference type="AlphaFoldDB" id="A0A7S4B8I9"/>
<dbReference type="EMBL" id="HBIZ01016907">
    <property type="protein sequence ID" value="CAE0757910.1"/>
    <property type="molecule type" value="Transcribed_RNA"/>
</dbReference>
<dbReference type="PANTHER" id="PTHR21184">
    <property type="entry name" value="MENORIN (DENDRITIC BRANCHING PROTEIN)"/>
    <property type="match status" value="1"/>
</dbReference>
<organism evidence="3">
    <name type="scientific">Chrysotila carterae</name>
    <name type="common">Marine alga</name>
    <name type="synonym">Syracosphaera carterae</name>
    <dbReference type="NCBI Taxonomy" id="13221"/>
    <lineage>
        <taxon>Eukaryota</taxon>
        <taxon>Haptista</taxon>
        <taxon>Haptophyta</taxon>
        <taxon>Prymnesiophyceae</taxon>
        <taxon>Isochrysidales</taxon>
        <taxon>Isochrysidaceae</taxon>
        <taxon>Chrysotila</taxon>
    </lineage>
</organism>
<sequence>MCVHPECPVMRNAEVLRSKFHPRASNQIWVHSCCSRQKLEAALADSAITAVESDIIMSREGMPIMAHPPATTSDLSFEEFLDTCISDGCRHLKLDFKAGAAVEPCLNVLAKRATELRANGQAVWLNADVICGPNARKRGATIPAHKFIPLCQRLCPFALFSFGWRVAPFGPEEAYSHDDAYEMERLCAEYGIRGSDVVFCASVRLSELALPVLVNLLRNVPDSQILFWTGFGEMPIREASVRSIRAALAAAGLLDRIGFDVQLCKTATQHAQSHVVDMSFFCSRWVRWVCCVNRPHRPQSGECQPLVDGSCSPAAHQPTKAAFVGLESV</sequence>
<reference evidence="3" key="1">
    <citation type="submission" date="2021-01" db="EMBL/GenBank/DDBJ databases">
        <authorList>
            <person name="Corre E."/>
            <person name="Pelletier E."/>
            <person name="Niang G."/>
            <person name="Scheremetjew M."/>
            <person name="Finn R."/>
            <person name="Kale V."/>
            <person name="Holt S."/>
            <person name="Cochrane G."/>
            <person name="Meng A."/>
            <person name="Brown T."/>
            <person name="Cohen L."/>
        </authorList>
    </citation>
    <scope>NUCLEOTIDE SEQUENCE</scope>
    <source>
        <strain evidence="3">CCMP645</strain>
    </source>
</reference>
<dbReference type="Pfam" id="PF10223">
    <property type="entry name" value="Menorin_N"/>
    <property type="match status" value="1"/>
</dbReference>
<evidence type="ECO:0000256" key="1">
    <source>
        <dbReference type="ARBA" id="ARBA00044953"/>
    </source>
</evidence>
<accession>A0A7S4B8I9</accession>
<dbReference type="PANTHER" id="PTHR21184:SF6">
    <property type="entry name" value="CONSERVED PLASMA MEMBRANE PROTEIN"/>
    <property type="match status" value="1"/>
</dbReference>
<gene>
    <name evidence="3" type="ORF">PCAR00345_LOCUS10504</name>
</gene>
<dbReference type="InterPro" id="IPR019356">
    <property type="entry name" value="Menorin_dom"/>
</dbReference>
<protein>
    <recommendedName>
        <fullName evidence="2">Menorin-like domain-containing protein</fullName>
    </recommendedName>
</protein>
<comment type="similarity">
    <text evidence="1">Belongs to the menorin family.</text>
</comment>
<name>A0A7S4B8I9_CHRCT</name>
<proteinExistence type="inferred from homology"/>
<evidence type="ECO:0000259" key="2">
    <source>
        <dbReference type="Pfam" id="PF10223"/>
    </source>
</evidence>
<evidence type="ECO:0000313" key="3">
    <source>
        <dbReference type="EMBL" id="CAE0757910.1"/>
    </source>
</evidence>
<feature type="domain" description="Menorin-like" evidence="2">
    <location>
        <begin position="28"/>
        <end position="234"/>
    </location>
</feature>